<dbReference type="AlphaFoldDB" id="A0A176K1W7"/>
<dbReference type="OrthoDB" id="9811531at2"/>
<protein>
    <recommendedName>
        <fullName evidence="3">Molybdopterin oxidoreductase</fullName>
    </recommendedName>
</protein>
<comment type="caution">
    <text evidence="1">The sequence shown here is derived from an EMBL/GenBank/DDBJ whole genome shotgun (WGS) entry which is preliminary data.</text>
</comment>
<gene>
    <name evidence="1" type="ORF">AT15_06725</name>
</gene>
<sequence>MKGHITCTVCPVGCKIFVESKPEGGYEISGNRCPRGEQYAKDELFSPKRILTTSVKVLCGDVPLVSVRTDSPIEKSRIFDVMKKIRRISVQAPVNVGDVLARNIDGMGTSLVATRKVEKISHPLENCEVSG</sequence>
<dbReference type="PATRIC" id="fig|1453497.3.peg.1341"/>
<proteinExistence type="predicted"/>
<organism evidence="1 2">
    <name type="scientific">Kosmotoga arenicorallina S304</name>
    <dbReference type="NCBI Taxonomy" id="1453497"/>
    <lineage>
        <taxon>Bacteria</taxon>
        <taxon>Thermotogati</taxon>
        <taxon>Thermotogota</taxon>
        <taxon>Thermotogae</taxon>
        <taxon>Kosmotogales</taxon>
        <taxon>Kosmotogaceae</taxon>
        <taxon>Kosmotoga</taxon>
    </lineage>
</organism>
<dbReference type="InterPro" id="IPR012460">
    <property type="entry name" value="DUF1667"/>
</dbReference>
<dbReference type="Gene3D" id="3.10.530.10">
    <property type="entry name" value="CPE0013-like"/>
    <property type="match status" value="1"/>
</dbReference>
<keyword evidence="2" id="KW-1185">Reference proteome</keyword>
<dbReference type="STRING" id="1453497.AT15_06725"/>
<dbReference type="Pfam" id="PF07892">
    <property type="entry name" value="DUF1667"/>
    <property type="match status" value="1"/>
</dbReference>
<reference evidence="1 2" key="1">
    <citation type="submission" date="2014-02" db="EMBL/GenBank/DDBJ databases">
        <title>Kosmotoga genome sequencing.</title>
        <authorList>
            <person name="Pollo S.M."/>
            <person name="Charchuk R."/>
            <person name="Nesbo C.L."/>
        </authorList>
    </citation>
    <scope>NUCLEOTIDE SEQUENCE [LARGE SCALE GENOMIC DNA]</scope>
    <source>
        <strain evidence="1 2">S304</strain>
    </source>
</reference>
<dbReference type="InterPro" id="IPR036593">
    <property type="entry name" value="CPE0013-like_sf"/>
</dbReference>
<dbReference type="RefSeq" id="WP_068346114.1">
    <property type="nucleotide sequence ID" value="NZ_JFHK01000004.1"/>
</dbReference>
<dbReference type="EMBL" id="JFHK01000004">
    <property type="protein sequence ID" value="OAA31185.1"/>
    <property type="molecule type" value="Genomic_DNA"/>
</dbReference>
<dbReference type="PANTHER" id="PTHR39450:SF1">
    <property type="entry name" value="DUF1667 DOMAIN-CONTAINING PROTEIN"/>
    <property type="match status" value="1"/>
</dbReference>
<dbReference type="SUPFAM" id="SSF160148">
    <property type="entry name" value="CPE0013-like"/>
    <property type="match status" value="1"/>
</dbReference>
<evidence type="ECO:0008006" key="3">
    <source>
        <dbReference type="Google" id="ProtNLM"/>
    </source>
</evidence>
<accession>A0A176K1W7</accession>
<evidence type="ECO:0000313" key="2">
    <source>
        <dbReference type="Proteomes" id="UP000077339"/>
    </source>
</evidence>
<dbReference type="PANTHER" id="PTHR39450">
    <property type="entry name" value="MOLYBDOPTERIN OXIDOREDUCTASE, 4FE-4S CLUSTER-BINDING SUBUNIT"/>
    <property type="match status" value="1"/>
</dbReference>
<name>A0A176K1W7_9BACT</name>
<evidence type="ECO:0000313" key="1">
    <source>
        <dbReference type="EMBL" id="OAA31185.1"/>
    </source>
</evidence>
<dbReference type="Proteomes" id="UP000077339">
    <property type="component" value="Unassembled WGS sequence"/>
</dbReference>